<keyword evidence="1" id="KW-0831">Ubiquinone biosynthesis</keyword>
<comment type="pathway">
    <text evidence="1">Cofactor biosynthesis; ubiquinone biosynthesis.</text>
</comment>
<comment type="similarity">
    <text evidence="1">Belongs to the UbiK family.</text>
</comment>
<evidence type="ECO:0000256" key="1">
    <source>
        <dbReference type="HAMAP-Rule" id="MF_02216"/>
    </source>
</evidence>
<dbReference type="OrthoDB" id="5297354at2"/>
<name>Q21P98_SACD2</name>
<dbReference type="GO" id="GO:0005829">
    <property type="term" value="C:cytosol"/>
    <property type="evidence" value="ECO:0007669"/>
    <property type="project" value="TreeGrafter"/>
</dbReference>
<dbReference type="RefSeq" id="WP_011466705.1">
    <property type="nucleotide sequence ID" value="NC_007912.1"/>
</dbReference>
<protein>
    <recommendedName>
        <fullName evidence="1">Ubiquinone biosynthesis accessory factor UbiK</fullName>
    </recommendedName>
</protein>
<dbReference type="STRING" id="203122.Sde_0217"/>
<sequence>MIDQLAKQLFTDVQQRMQELGNSDTLPASQLKAVLESGLRKLNLVTREEFDAQQAVLLRTREKIDKLEAQLQALMEAERD</sequence>
<organism evidence="2 3">
    <name type="scientific">Saccharophagus degradans (strain 2-40 / ATCC 43961 / DSM 17024)</name>
    <dbReference type="NCBI Taxonomy" id="203122"/>
    <lineage>
        <taxon>Bacteria</taxon>
        <taxon>Pseudomonadati</taxon>
        <taxon>Pseudomonadota</taxon>
        <taxon>Gammaproteobacteria</taxon>
        <taxon>Cellvibrionales</taxon>
        <taxon>Cellvibrionaceae</taxon>
        <taxon>Saccharophagus</taxon>
    </lineage>
</organism>
<dbReference type="HOGENOM" id="CLU_154412_3_1_6"/>
<dbReference type="GeneID" id="98611923"/>
<keyword evidence="1" id="KW-0175">Coiled coil</keyword>
<comment type="subcellular location">
    <subcellularLocation>
        <location evidence="1">Cytoplasm</location>
    </subcellularLocation>
</comment>
<dbReference type="InterPro" id="IPR007475">
    <property type="entry name" value="UbiK"/>
</dbReference>
<keyword evidence="3" id="KW-1185">Reference proteome</keyword>
<dbReference type="AlphaFoldDB" id="Q21P98"/>
<keyword evidence="1" id="KW-0963">Cytoplasm</keyword>
<dbReference type="Pfam" id="PF04380">
    <property type="entry name" value="BMFP"/>
    <property type="match status" value="1"/>
</dbReference>
<accession>Q21P98</accession>
<evidence type="ECO:0000313" key="3">
    <source>
        <dbReference type="Proteomes" id="UP000001947"/>
    </source>
</evidence>
<evidence type="ECO:0000313" key="2">
    <source>
        <dbReference type="EMBL" id="ABD79481.1"/>
    </source>
</evidence>
<dbReference type="GO" id="GO:0006744">
    <property type="term" value="P:ubiquinone biosynthetic process"/>
    <property type="evidence" value="ECO:0007669"/>
    <property type="project" value="UniProtKB-UniRule"/>
</dbReference>
<reference evidence="2 3" key="1">
    <citation type="journal article" date="2008" name="PLoS Genet.">
        <title>Complete genome sequence of the complex carbohydrate-degrading marine bacterium, Saccharophagus degradans strain 2-40 T.</title>
        <authorList>
            <person name="Weiner R.M."/>
            <person name="Taylor L.E.II."/>
            <person name="Henrissat B."/>
            <person name="Hauser L."/>
            <person name="Land M."/>
            <person name="Coutinho P.M."/>
            <person name="Rancurel C."/>
            <person name="Saunders E.H."/>
            <person name="Longmire A.G."/>
            <person name="Zhang H."/>
            <person name="Bayer E.A."/>
            <person name="Gilbert H.J."/>
            <person name="Larimer F."/>
            <person name="Zhulin I.B."/>
            <person name="Ekborg N.A."/>
            <person name="Lamed R."/>
            <person name="Richardson P.M."/>
            <person name="Borovok I."/>
            <person name="Hutcheson S."/>
        </authorList>
    </citation>
    <scope>NUCLEOTIDE SEQUENCE [LARGE SCALE GENOMIC DNA]</scope>
    <source>
        <strain evidence="3">2-40 / ATCC 43961 / DSM 17024</strain>
    </source>
</reference>
<dbReference type="Proteomes" id="UP000001947">
    <property type="component" value="Chromosome"/>
</dbReference>
<feature type="coiled-coil region" evidence="1">
    <location>
        <begin position="50"/>
        <end position="77"/>
    </location>
</feature>
<proteinExistence type="inferred from homology"/>
<dbReference type="HAMAP" id="MF_02216">
    <property type="entry name" value="UbiK"/>
    <property type="match status" value="1"/>
</dbReference>
<dbReference type="PANTHER" id="PTHR38040">
    <property type="entry name" value="UBIQUINONE BIOSYNTHESIS ACCESSORY FACTOR UBIK"/>
    <property type="match status" value="1"/>
</dbReference>
<dbReference type="PANTHER" id="PTHR38040:SF1">
    <property type="entry name" value="UBIQUINONE BIOSYNTHESIS ACCESSORY FACTOR UBIK"/>
    <property type="match status" value="1"/>
</dbReference>
<dbReference type="KEGG" id="sde:Sde_0217"/>
<dbReference type="eggNOG" id="COG2960">
    <property type="taxonomic scope" value="Bacteria"/>
</dbReference>
<gene>
    <name evidence="1" type="primary">ubiK</name>
    <name evidence="2" type="ordered locus">Sde_0217</name>
</gene>
<dbReference type="EMBL" id="CP000282">
    <property type="protein sequence ID" value="ABD79481.1"/>
    <property type="molecule type" value="Genomic_DNA"/>
</dbReference>
<dbReference type="UniPathway" id="UPA00232"/>
<comment type="function">
    <text evidence="1">Required for efficient ubiquinone (coenzyme Q) biosynthesis. UbiK is probably an accessory factor of Ubi enzymes and facilitates ubiquinone biosynthesis by acting as an assembly factor, a targeting factor, or both.</text>
</comment>